<organism evidence="2 3">
    <name type="scientific">Lottiidibacillus patelloidae</name>
    <dbReference type="NCBI Taxonomy" id="2670334"/>
    <lineage>
        <taxon>Bacteria</taxon>
        <taxon>Bacillati</taxon>
        <taxon>Bacillota</taxon>
        <taxon>Bacilli</taxon>
        <taxon>Bacillales</taxon>
        <taxon>Bacillaceae</taxon>
        <taxon>Lottiidibacillus</taxon>
    </lineage>
</organism>
<proteinExistence type="predicted"/>
<dbReference type="SUPFAM" id="SSF54909">
    <property type="entry name" value="Dimeric alpha+beta barrel"/>
    <property type="match status" value="1"/>
</dbReference>
<reference evidence="2 3" key="2">
    <citation type="submission" date="2017-09" db="EMBL/GenBank/DDBJ databases">
        <title>Bacillus patelloidae sp. nov., isolated from the intestinal tract of a marine limpet.</title>
        <authorList>
            <person name="Liu R."/>
            <person name="Dong C."/>
            <person name="Shao Z."/>
        </authorList>
    </citation>
    <scope>NUCLEOTIDE SEQUENCE [LARGE SCALE GENOMIC DNA]</scope>
    <source>
        <strain evidence="2 3">SA5d-4</strain>
    </source>
</reference>
<evidence type="ECO:0000313" key="3">
    <source>
        <dbReference type="Proteomes" id="UP000217083"/>
    </source>
</evidence>
<keyword evidence="3" id="KW-1185">Reference proteome</keyword>
<dbReference type="Pfam" id="PF03992">
    <property type="entry name" value="ABM"/>
    <property type="match status" value="1"/>
</dbReference>
<dbReference type="AlphaFoldDB" id="A0A263BPV1"/>
<evidence type="ECO:0000313" key="2">
    <source>
        <dbReference type="EMBL" id="OZM55773.1"/>
    </source>
</evidence>
<dbReference type="PROSITE" id="PS51725">
    <property type="entry name" value="ABM"/>
    <property type="match status" value="1"/>
</dbReference>
<reference evidence="3" key="1">
    <citation type="submission" date="2017-08" db="EMBL/GenBank/DDBJ databases">
        <authorList>
            <person name="Huang Z."/>
        </authorList>
    </citation>
    <scope>NUCLEOTIDE SEQUENCE [LARGE SCALE GENOMIC DNA]</scope>
    <source>
        <strain evidence="3">SA5d-4</strain>
    </source>
</reference>
<gene>
    <name evidence="2" type="ORF">CIB95_15535</name>
</gene>
<accession>A0A263BPV1</accession>
<dbReference type="InterPro" id="IPR011008">
    <property type="entry name" value="Dimeric_a/b-barrel"/>
</dbReference>
<dbReference type="Proteomes" id="UP000217083">
    <property type="component" value="Unassembled WGS sequence"/>
</dbReference>
<protein>
    <recommendedName>
        <fullName evidence="1">ABM domain-containing protein</fullName>
    </recommendedName>
</protein>
<dbReference type="EMBL" id="NPIA01000013">
    <property type="protein sequence ID" value="OZM55773.1"/>
    <property type="molecule type" value="Genomic_DNA"/>
</dbReference>
<evidence type="ECO:0000259" key="1">
    <source>
        <dbReference type="PROSITE" id="PS51725"/>
    </source>
</evidence>
<dbReference type="PANTHER" id="PTHR34474:SF4">
    <property type="entry name" value="HEME OXYGENASE (STAPHYLOBILIN-PRODUCING) 1"/>
    <property type="match status" value="1"/>
</dbReference>
<comment type="caution">
    <text evidence="2">The sequence shown here is derived from an EMBL/GenBank/DDBJ whole genome shotgun (WGS) entry which is preliminary data.</text>
</comment>
<dbReference type="PANTHER" id="PTHR34474">
    <property type="entry name" value="SIGNAL TRANSDUCTION PROTEIN TRAP"/>
    <property type="match status" value="1"/>
</dbReference>
<dbReference type="InterPro" id="IPR050404">
    <property type="entry name" value="Heme-degrading_MO"/>
</dbReference>
<feature type="domain" description="ABM" evidence="1">
    <location>
        <begin position="2"/>
        <end position="92"/>
    </location>
</feature>
<name>A0A263BPV1_9BACI</name>
<dbReference type="RefSeq" id="WP_094926667.1">
    <property type="nucleotide sequence ID" value="NZ_NPIA01000013.1"/>
</dbReference>
<dbReference type="InterPro" id="IPR007138">
    <property type="entry name" value="ABM_dom"/>
</dbReference>
<sequence length="101" mass="11865">MIVITNTIKVEKGKGEQMIERFKQPRAVQKMPGFVRLELFQRRNTEEYDEFTVSTAWESQEAHDDWVKSDAFKKSHQGGRADYIIDFKIQTYDVVASHKPE</sequence>
<dbReference type="Gene3D" id="3.30.70.100">
    <property type="match status" value="1"/>
</dbReference>